<dbReference type="Gene3D" id="3.40.50.10210">
    <property type="match status" value="1"/>
</dbReference>
<dbReference type="NCBIfam" id="NF000996">
    <property type="entry name" value="PRK00105.1"/>
    <property type="match status" value="1"/>
</dbReference>
<dbReference type="PANTHER" id="PTHR43463:SF1">
    <property type="entry name" value="NICOTINATE-NUCLEOTIDE--DIMETHYLBENZIMIDAZOLE PHOSPHORIBOSYLTRANSFERASE"/>
    <property type="match status" value="1"/>
</dbReference>
<keyword evidence="6 10" id="KW-0328">Glycosyltransferase</keyword>
<sequence length="345" mass="35798">MSVQWLSDAVKAPDPLSEHSALERQRHLTKPPGSLGQLEQLAVRFAGLQRSSVPRLERIIVRVFAADHGVAAQGISAFPQTVTAQMVANFCRGGAAICVLSQSLNADFKVVNLGCVGEINEHPILINQPIAPATLDFTQAPAMSRTQLALALNTGRAQIGPADVFIGGEMGIGNTTAAAALLAALFDLPAAAITGRGTGIDDRALATKLHVIERALELHRAKRGQPLALLQALGGFEIAALVGAYIACAQQGVPVLVDGFISTAAAAMALAIQPEISPWLIYSHLSDEAGHRLALEQLGAEPLLVLGMRLGEGSGAAMAAGLVRDALALHNGMATFTEAGVSDAD</sequence>
<evidence type="ECO:0000256" key="9">
    <source>
        <dbReference type="ARBA" id="ARBA00047340"/>
    </source>
</evidence>
<dbReference type="Pfam" id="PF02277">
    <property type="entry name" value="DBI_PRT"/>
    <property type="match status" value="1"/>
</dbReference>
<gene>
    <name evidence="10 11" type="primary">cobT</name>
    <name evidence="11" type="ORF">QWI16_06435</name>
</gene>
<comment type="function">
    <text evidence="10">Catalyzes the synthesis of alpha-ribazole-5'-phosphate from nicotinate mononucleotide (NAMN) and 5,6-dimethylbenzimidazole (DMB).</text>
</comment>
<name>A0ABT8THL8_9GAMM</name>
<dbReference type="SUPFAM" id="SSF52733">
    <property type="entry name" value="Nicotinate mononucleotide:5,6-dimethylbenzimidazole phosphoribosyltransferase (CobT)"/>
    <property type="match status" value="1"/>
</dbReference>
<protein>
    <recommendedName>
        <fullName evidence="4 10">Nicotinate-nucleotide--dimethylbenzimidazole phosphoribosyltransferase</fullName>
        <shortName evidence="10">NN:DBI PRT</shortName>
        <ecNumber evidence="3 10">2.4.2.21</ecNumber>
    </recommendedName>
    <alternativeName>
        <fullName evidence="8 10">N(1)-alpha-phosphoribosyltransferase</fullName>
    </alternativeName>
</protein>
<dbReference type="HAMAP" id="MF_00230">
    <property type="entry name" value="CobT"/>
    <property type="match status" value="1"/>
</dbReference>
<evidence type="ECO:0000256" key="10">
    <source>
        <dbReference type="HAMAP-Rule" id="MF_00230"/>
    </source>
</evidence>
<dbReference type="EMBL" id="JAULRT010000047">
    <property type="protein sequence ID" value="MDO3381807.1"/>
    <property type="molecule type" value="Genomic_DNA"/>
</dbReference>
<evidence type="ECO:0000256" key="2">
    <source>
        <dbReference type="ARBA" id="ARBA00007110"/>
    </source>
</evidence>
<evidence type="ECO:0000313" key="12">
    <source>
        <dbReference type="Proteomes" id="UP001168380"/>
    </source>
</evidence>
<dbReference type="EC" id="2.4.2.21" evidence="3 10"/>
<dbReference type="InterPro" id="IPR017846">
    <property type="entry name" value="Nict_dMeBzImd_PRibTrfase_bact"/>
</dbReference>
<dbReference type="Gene3D" id="1.10.1610.10">
    <property type="match status" value="1"/>
</dbReference>
<dbReference type="InterPro" id="IPR023195">
    <property type="entry name" value="Nict_dMeBzImd_PRibTrfase_N"/>
</dbReference>
<dbReference type="InterPro" id="IPR003200">
    <property type="entry name" value="Nict_dMeBzImd_PRibTrfase"/>
</dbReference>
<dbReference type="NCBIfam" id="TIGR03160">
    <property type="entry name" value="cobT_DBIPRT"/>
    <property type="match status" value="1"/>
</dbReference>
<evidence type="ECO:0000256" key="4">
    <source>
        <dbReference type="ARBA" id="ARBA00015486"/>
    </source>
</evidence>
<dbReference type="CDD" id="cd02439">
    <property type="entry name" value="DMB-PRT_CobT"/>
    <property type="match status" value="1"/>
</dbReference>
<organism evidence="11 12">
    <name type="scientific">Gilvimarinus algae</name>
    <dbReference type="NCBI Taxonomy" id="3058037"/>
    <lineage>
        <taxon>Bacteria</taxon>
        <taxon>Pseudomonadati</taxon>
        <taxon>Pseudomonadota</taxon>
        <taxon>Gammaproteobacteria</taxon>
        <taxon>Cellvibrionales</taxon>
        <taxon>Cellvibrionaceae</taxon>
        <taxon>Gilvimarinus</taxon>
    </lineage>
</organism>
<dbReference type="InterPro" id="IPR036087">
    <property type="entry name" value="Nict_dMeBzImd_PRibTrfase_sf"/>
</dbReference>
<reference evidence="11" key="1">
    <citation type="submission" date="2023-07" db="EMBL/GenBank/DDBJ databases">
        <title>Gilvimarinus algae sp. nov., isolated from the surface of Kelp.</title>
        <authorList>
            <person name="Sun Y.Y."/>
            <person name="Gong Y."/>
            <person name="Du Z.J."/>
        </authorList>
    </citation>
    <scope>NUCLEOTIDE SEQUENCE</scope>
    <source>
        <strain evidence="11">SDUM040014</strain>
    </source>
</reference>
<dbReference type="Proteomes" id="UP001168380">
    <property type="component" value="Unassembled WGS sequence"/>
</dbReference>
<keyword evidence="12" id="KW-1185">Reference proteome</keyword>
<evidence type="ECO:0000256" key="5">
    <source>
        <dbReference type="ARBA" id="ARBA00022573"/>
    </source>
</evidence>
<evidence type="ECO:0000256" key="1">
    <source>
        <dbReference type="ARBA" id="ARBA00005049"/>
    </source>
</evidence>
<accession>A0ABT8THL8</accession>
<dbReference type="RefSeq" id="WP_302711963.1">
    <property type="nucleotide sequence ID" value="NZ_JAULRT010000047.1"/>
</dbReference>
<dbReference type="GO" id="GO:0008939">
    <property type="term" value="F:nicotinate-nucleotide-dimethylbenzimidazole phosphoribosyltransferase activity"/>
    <property type="evidence" value="ECO:0007669"/>
    <property type="project" value="UniProtKB-EC"/>
</dbReference>
<evidence type="ECO:0000313" key="11">
    <source>
        <dbReference type="EMBL" id="MDO3381807.1"/>
    </source>
</evidence>
<proteinExistence type="inferred from homology"/>
<keyword evidence="5 10" id="KW-0169">Cobalamin biosynthesis</keyword>
<evidence type="ECO:0000256" key="3">
    <source>
        <dbReference type="ARBA" id="ARBA00011991"/>
    </source>
</evidence>
<dbReference type="PANTHER" id="PTHR43463">
    <property type="entry name" value="NICOTINATE-NUCLEOTIDE--DIMETHYLBENZIMIDAZOLE PHOSPHORIBOSYLTRANSFERASE"/>
    <property type="match status" value="1"/>
</dbReference>
<evidence type="ECO:0000256" key="8">
    <source>
        <dbReference type="ARBA" id="ARBA00030686"/>
    </source>
</evidence>
<evidence type="ECO:0000256" key="7">
    <source>
        <dbReference type="ARBA" id="ARBA00022679"/>
    </source>
</evidence>
<comment type="caution">
    <text evidence="11">The sequence shown here is derived from an EMBL/GenBank/DDBJ whole genome shotgun (WGS) entry which is preliminary data.</text>
</comment>
<comment type="catalytic activity">
    <reaction evidence="9 10">
        <text>5,6-dimethylbenzimidazole + nicotinate beta-D-ribonucleotide = alpha-ribazole 5'-phosphate + nicotinate + H(+)</text>
        <dbReference type="Rhea" id="RHEA:11196"/>
        <dbReference type="ChEBI" id="CHEBI:15378"/>
        <dbReference type="ChEBI" id="CHEBI:15890"/>
        <dbReference type="ChEBI" id="CHEBI:32544"/>
        <dbReference type="ChEBI" id="CHEBI:57502"/>
        <dbReference type="ChEBI" id="CHEBI:57918"/>
        <dbReference type="EC" id="2.4.2.21"/>
    </reaction>
</comment>
<comment type="similarity">
    <text evidence="2 10">Belongs to the CobT family.</text>
</comment>
<comment type="pathway">
    <text evidence="1 10">Nucleoside biosynthesis; alpha-ribazole biosynthesis; alpha-ribazole from 5,6-dimethylbenzimidazole: step 1/2.</text>
</comment>
<keyword evidence="7 10" id="KW-0808">Transferase</keyword>
<evidence type="ECO:0000256" key="6">
    <source>
        <dbReference type="ARBA" id="ARBA00022676"/>
    </source>
</evidence>
<feature type="active site" description="Proton acceptor" evidence="10">
    <location>
        <position position="312"/>
    </location>
</feature>